<dbReference type="PANTHER" id="PTHR42714:SF2">
    <property type="entry name" value="TRNA MODIFICATION GTPASE GTPBP3, MITOCHONDRIAL"/>
    <property type="match status" value="1"/>
</dbReference>
<name>A0AAE5WG89_AVIPA</name>
<dbReference type="GO" id="GO:0002098">
    <property type="term" value="P:tRNA wobble uridine modification"/>
    <property type="evidence" value="ECO:0007669"/>
    <property type="project" value="TreeGrafter"/>
</dbReference>
<feature type="coiled-coil region" evidence="1">
    <location>
        <begin position="296"/>
        <end position="323"/>
    </location>
</feature>
<dbReference type="NCBIfam" id="NF041922">
    <property type="entry name" value="DLP_LeoA_gen"/>
    <property type="match status" value="1"/>
</dbReference>
<keyword evidence="1" id="KW-0175">Coiled coil</keyword>
<reference evidence="4 7" key="2">
    <citation type="journal article" date="2022" name="Front. Microbiol.">
        <title>Commensal bacteria contribute to the growth of multidrug-resistant Avibacterium paragallinarum in chickens.</title>
        <authorList>
            <person name="Zhu J."/>
            <person name="Chen Y."/>
            <person name="Wu Y."/>
            <person name="Wang Y."/>
            <person name="Zhu K."/>
        </authorList>
    </citation>
    <scope>NUCLEOTIDE SEQUENCE [LARGE SCALE GENOMIC DNA]</scope>
    <source>
        <strain evidence="4 7">AV25</strain>
    </source>
</reference>
<dbReference type="SUPFAM" id="SSF52540">
    <property type="entry name" value="P-loop containing nucleoside triphosphate hydrolases"/>
    <property type="match status" value="1"/>
</dbReference>
<dbReference type="Pfam" id="PF18709">
    <property type="entry name" value="DLP_helical"/>
    <property type="match status" value="1"/>
</dbReference>
<evidence type="ECO:0000256" key="1">
    <source>
        <dbReference type="SAM" id="Coils"/>
    </source>
</evidence>
<sequence length="569" mass="64662">MTNQTISLYEQQKEKTLKILKQLSLFIEKGKEFGLAPDPKLLTKIDTAISESTNDGKLKIALIGGFSEGKTSIAAAWLGRLDESMKISQAESSNEVKVYEVDNKVQLIDTPGLFGFKEQSNDDGEIEKYKDLTKRYVSEAHLVLYVVNSSNPIKESHREDLNLLFRELNLLPRTVFVLSKFDDVADIEDNDDYSSMLKTKKENVSERLKQILDLNKEEIDNLKIVGVSANPFGEGTQYWLKHLEEFKQISHIDSLQQATTDIIEKYDSIQDIIFDSEKSMLIDVLSKQLPKVRQNQQILDEELNNLTEVAEQLDNALKPIEQDIKTARMDLIEAIQNYLSSLISQVGHTDLMTFPDFFEREIGKDGVIIETKLERIFFESTQHTESSIEGMQLKLDAELDGLKNKLGTSDILMSQGLSFLKNTKVNSSHILAARDATVSVAKWLGADIAKYLKFKPWGAENLATKVNGALAVVGIAMEAYDSYKKMEAEEKLLETKNEIKENLENQRAGLLGNLRDEKYIEKLFPSYTTLLKQLADIKNAYSDTENRKKRFEQWANEGEIIEAEFSEIR</sequence>
<dbReference type="InterPro" id="IPR027417">
    <property type="entry name" value="P-loop_NTPase"/>
</dbReference>
<evidence type="ECO:0000313" key="5">
    <source>
        <dbReference type="EMBL" id="PXZ38738.1"/>
    </source>
</evidence>
<evidence type="ECO:0000313" key="6">
    <source>
        <dbReference type="Proteomes" id="UP000247594"/>
    </source>
</evidence>
<dbReference type="EMBL" id="QJPJ01000011">
    <property type="protein sequence ID" value="PXZ38738.1"/>
    <property type="molecule type" value="Genomic_DNA"/>
</dbReference>
<keyword evidence="7" id="KW-1185">Reference proteome</keyword>
<protein>
    <submittedName>
        <fullName evidence="4">50S ribosome-binding GTPase</fullName>
    </submittedName>
    <submittedName>
        <fullName evidence="5">Labile enterotoxin output A</fullName>
    </submittedName>
</protein>
<dbReference type="GO" id="GO:0005829">
    <property type="term" value="C:cytosol"/>
    <property type="evidence" value="ECO:0007669"/>
    <property type="project" value="TreeGrafter"/>
</dbReference>
<evidence type="ECO:0000259" key="2">
    <source>
        <dbReference type="Pfam" id="PF01926"/>
    </source>
</evidence>
<evidence type="ECO:0000259" key="3">
    <source>
        <dbReference type="Pfam" id="PF18709"/>
    </source>
</evidence>
<dbReference type="RefSeq" id="WP_110478485.1">
    <property type="nucleotide sequence ID" value="NZ_CP081939.1"/>
</dbReference>
<evidence type="ECO:0000313" key="4">
    <source>
        <dbReference type="EMBL" id="MEE6041273.1"/>
    </source>
</evidence>
<dbReference type="Pfam" id="PF01926">
    <property type="entry name" value="MMR_HSR1"/>
    <property type="match status" value="1"/>
</dbReference>
<dbReference type="GO" id="GO:0005525">
    <property type="term" value="F:GTP binding"/>
    <property type="evidence" value="ECO:0007669"/>
    <property type="project" value="InterPro"/>
</dbReference>
<dbReference type="InterPro" id="IPR006073">
    <property type="entry name" value="GTP-bd"/>
</dbReference>
<gene>
    <name evidence="5" type="ORF">DM482_07890</name>
    <name evidence="4" type="ORF">M5S13_05155</name>
</gene>
<reference evidence="4" key="3">
    <citation type="submission" date="2022-05" db="EMBL/GenBank/DDBJ databases">
        <authorList>
            <person name="Chen Y."/>
            <person name="Zhu J."/>
            <person name="Zhu K."/>
        </authorList>
    </citation>
    <scope>NUCLEOTIDE SEQUENCE</scope>
    <source>
        <strain evidence="4">AV25</strain>
    </source>
</reference>
<accession>A0AAE5WG89</accession>
<dbReference type="Proteomes" id="UP001347884">
    <property type="component" value="Unassembled WGS sequence"/>
</dbReference>
<dbReference type="EMBL" id="JAMDKF010000008">
    <property type="protein sequence ID" value="MEE6041273.1"/>
    <property type="molecule type" value="Genomic_DNA"/>
</dbReference>
<reference evidence="5 6" key="1">
    <citation type="submission" date="2018-06" db="EMBL/GenBank/DDBJ databases">
        <authorList>
            <person name="Teymurazov M."/>
            <person name="Kislichkina A."/>
            <person name="Abaymova A."/>
            <person name="Mukhina T."/>
            <person name="Mayskaya N."/>
            <person name="Svetoch E."/>
            <person name="Bogun A."/>
        </authorList>
    </citation>
    <scope>NUCLEOTIDE SEQUENCE [LARGE SCALE GENOMIC DNA]</scope>
    <source>
        <strain evidence="5 6">SCPM-O-B-8406</strain>
    </source>
</reference>
<dbReference type="InterPro" id="IPR049678">
    <property type="entry name" value="LeoA-like"/>
</dbReference>
<dbReference type="GO" id="GO:0030488">
    <property type="term" value="P:tRNA methylation"/>
    <property type="evidence" value="ECO:0007669"/>
    <property type="project" value="TreeGrafter"/>
</dbReference>
<proteinExistence type="predicted"/>
<evidence type="ECO:0000313" key="7">
    <source>
        <dbReference type="Proteomes" id="UP001347884"/>
    </source>
</evidence>
<dbReference type="PANTHER" id="PTHR42714">
    <property type="entry name" value="TRNA MODIFICATION GTPASE GTPBP3"/>
    <property type="match status" value="1"/>
</dbReference>
<organism evidence="5 6">
    <name type="scientific">Avibacterium paragallinarum</name>
    <name type="common">Haemophilus gallinarum</name>
    <dbReference type="NCBI Taxonomy" id="728"/>
    <lineage>
        <taxon>Bacteria</taxon>
        <taxon>Pseudomonadati</taxon>
        <taxon>Pseudomonadota</taxon>
        <taxon>Gammaproteobacteria</taxon>
        <taxon>Pasteurellales</taxon>
        <taxon>Pasteurellaceae</taxon>
        <taxon>Avibacterium</taxon>
    </lineage>
</organism>
<dbReference type="Proteomes" id="UP000247594">
    <property type="component" value="Unassembled WGS sequence"/>
</dbReference>
<dbReference type="Gene3D" id="3.40.50.300">
    <property type="entry name" value="P-loop containing nucleotide triphosphate hydrolases"/>
    <property type="match status" value="1"/>
</dbReference>
<feature type="coiled-coil region" evidence="1">
    <location>
        <begin position="483"/>
        <end position="547"/>
    </location>
</feature>
<feature type="domain" description="G" evidence="2">
    <location>
        <begin position="59"/>
        <end position="164"/>
    </location>
</feature>
<dbReference type="InterPro" id="IPR040576">
    <property type="entry name" value="DLP_helical"/>
</dbReference>
<comment type="caution">
    <text evidence="5">The sequence shown here is derived from an EMBL/GenBank/DDBJ whole genome shotgun (WGS) entry which is preliminary data.</text>
</comment>
<feature type="domain" description="Dynamin-like helical" evidence="3">
    <location>
        <begin position="214"/>
        <end position="549"/>
    </location>
</feature>
<dbReference type="AlphaFoldDB" id="A0AAE5WG89"/>